<dbReference type="AlphaFoldDB" id="A0A6C0U6Y8"/>
<feature type="transmembrane region" description="Helical" evidence="1">
    <location>
        <begin position="175"/>
        <end position="196"/>
    </location>
</feature>
<feature type="transmembrane region" description="Helical" evidence="1">
    <location>
        <begin position="232"/>
        <end position="252"/>
    </location>
</feature>
<dbReference type="KEGG" id="kim:G3T16_17555"/>
<name>A0A6C0U6Y8_9GAMM</name>
<dbReference type="Proteomes" id="UP000477680">
    <property type="component" value="Chromosome"/>
</dbReference>
<feature type="transmembrane region" description="Helical" evidence="1">
    <location>
        <begin position="208"/>
        <end position="226"/>
    </location>
</feature>
<feature type="transmembrane region" description="Helical" evidence="1">
    <location>
        <begin position="296"/>
        <end position="318"/>
    </location>
</feature>
<feature type="transmembrane region" description="Helical" evidence="1">
    <location>
        <begin position="54"/>
        <end position="75"/>
    </location>
</feature>
<evidence type="ECO:0000313" key="2">
    <source>
        <dbReference type="EMBL" id="QIB67748.1"/>
    </source>
</evidence>
<keyword evidence="3" id="KW-1185">Reference proteome</keyword>
<protein>
    <submittedName>
        <fullName evidence="2">NnrS family protein</fullName>
    </submittedName>
</protein>
<keyword evidence="1" id="KW-1133">Transmembrane helix</keyword>
<feature type="transmembrane region" description="Helical" evidence="1">
    <location>
        <begin position="359"/>
        <end position="382"/>
    </location>
</feature>
<feature type="transmembrane region" description="Helical" evidence="1">
    <location>
        <begin position="136"/>
        <end position="155"/>
    </location>
</feature>
<organism evidence="2 3">
    <name type="scientific">Kineobactrum salinum</name>
    <dbReference type="NCBI Taxonomy" id="2708301"/>
    <lineage>
        <taxon>Bacteria</taxon>
        <taxon>Pseudomonadati</taxon>
        <taxon>Pseudomonadota</taxon>
        <taxon>Gammaproteobacteria</taxon>
        <taxon>Cellvibrionales</taxon>
        <taxon>Halieaceae</taxon>
        <taxon>Kineobactrum</taxon>
    </lineage>
</organism>
<feature type="transmembrane region" description="Helical" evidence="1">
    <location>
        <begin position="14"/>
        <end position="34"/>
    </location>
</feature>
<gene>
    <name evidence="2" type="ORF">G3T16_17555</name>
</gene>
<evidence type="ECO:0000313" key="3">
    <source>
        <dbReference type="Proteomes" id="UP000477680"/>
    </source>
</evidence>
<evidence type="ECO:0000256" key="1">
    <source>
        <dbReference type="SAM" id="Phobius"/>
    </source>
</evidence>
<keyword evidence="1" id="KW-0812">Transmembrane</keyword>
<feature type="transmembrane region" description="Helical" evidence="1">
    <location>
        <begin position="330"/>
        <end position="353"/>
    </location>
</feature>
<sequence>MGVPVLLAHPFRPFFLLAGIYAIVVVLGWIAFLFGGWPIPLGWSPLQWHSHEMLYGFVAAAIAGFVLTAMTNWTGAHPLQGLGLLSLLLLWLAGRLAMWFAGWLPGWLVAVVDLAFLPVLAIYMAHVLISHQNRRNLVLVAVLTLLFIGNLYMQIGFATGKTGLLQTGQLLGLDLVTVLIVVIAGRIIPAFSSNWLRSNGHNPEAVKTFRWLEFASLGSVVLLLLVDWLPLPIQAASAAALLAGAANGVRLAGWAGWKTAREPLLWILHLAYLWVVVALLLRGASAFTDTIAPTVWQHALGVGGIGTLILGVMTRVAVGHTGRPLQLQRFAVFAYIAITGAAVLRLLAAAGLLDYRLGVSLSALSWVVAFSLFVLLYAPVLAAPRPDGRPG</sequence>
<dbReference type="Pfam" id="PF05940">
    <property type="entry name" value="NnrS"/>
    <property type="match status" value="1"/>
</dbReference>
<dbReference type="EMBL" id="CP048711">
    <property type="protein sequence ID" value="QIB67748.1"/>
    <property type="molecule type" value="Genomic_DNA"/>
</dbReference>
<dbReference type="InterPro" id="IPR010266">
    <property type="entry name" value="NnrS"/>
</dbReference>
<feature type="transmembrane region" description="Helical" evidence="1">
    <location>
        <begin position="107"/>
        <end position="129"/>
    </location>
</feature>
<reference evidence="2 3" key="1">
    <citation type="submission" date="2020-02" db="EMBL/GenBank/DDBJ databases">
        <title>Genome sequencing for Kineobactrum sp. M2.</title>
        <authorList>
            <person name="Park S.-J."/>
        </authorList>
    </citation>
    <scope>NUCLEOTIDE SEQUENCE [LARGE SCALE GENOMIC DNA]</scope>
    <source>
        <strain evidence="2 3">M2</strain>
    </source>
</reference>
<keyword evidence="1" id="KW-0472">Membrane</keyword>
<proteinExistence type="predicted"/>
<feature type="transmembrane region" description="Helical" evidence="1">
    <location>
        <begin position="264"/>
        <end position="284"/>
    </location>
</feature>
<accession>A0A6C0U6Y8</accession>
<feature type="transmembrane region" description="Helical" evidence="1">
    <location>
        <begin position="82"/>
        <end position="101"/>
    </location>
</feature>